<keyword evidence="4" id="KW-1185">Reference proteome</keyword>
<proteinExistence type="inferred from homology"/>
<accession>A0ABP8N329</accession>
<dbReference type="CDD" id="cd00293">
    <property type="entry name" value="USP-like"/>
    <property type="match status" value="1"/>
</dbReference>
<dbReference type="InterPro" id="IPR014729">
    <property type="entry name" value="Rossmann-like_a/b/a_fold"/>
</dbReference>
<dbReference type="RefSeq" id="WP_339942563.1">
    <property type="nucleotide sequence ID" value="NZ_BAABGA010000050.1"/>
</dbReference>
<dbReference type="InterPro" id="IPR006015">
    <property type="entry name" value="Universal_stress_UspA"/>
</dbReference>
<comment type="similarity">
    <text evidence="1">Belongs to the universal stress protein A family.</text>
</comment>
<protein>
    <submittedName>
        <fullName evidence="3">Universal stress protein</fullName>
    </submittedName>
</protein>
<dbReference type="Proteomes" id="UP001500840">
    <property type="component" value="Unassembled WGS sequence"/>
</dbReference>
<feature type="domain" description="UspA" evidence="2">
    <location>
        <begin position="7"/>
        <end position="141"/>
    </location>
</feature>
<evidence type="ECO:0000259" key="2">
    <source>
        <dbReference type="Pfam" id="PF00582"/>
    </source>
</evidence>
<name>A0ABP8N329_9BACT</name>
<dbReference type="PANTHER" id="PTHR46268">
    <property type="entry name" value="STRESS RESPONSE PROTEIN NHAX"/>
    <property type="match status" value="1"/>
</dbReference>
<dbReference type="PRINTS" id="PR01438">
    <property type="entry name" value="UNVRSLSTRESS"/>
</dbReference>
<sequence length="142" mass="15265">MSGLKAKRIVAPVDFSDLSLDAVDKALQIVDEGGSVDVIHVLPTLPAMEYGNLYGTVTDKSRIEHVKNSLRERLPDATGASITIHAVVGDAGREITQFAESEKADLIVIPSHGYGFVKHILLGSVAERVVRLAHCPVLVLRS</sequence>
<evidence type="ECO:0000256" key="1">
    <source>
        <dbReference type="ARBA" id="ARBA00008791"/>
    </source>
</evidence>
<evidence type="ECO:0000313" key="4">
    <source>
        <dbReference type="Proteomes" id="UP001500840"/>
    </source>
</evidence>
<dbReference type="EMBL" id="BAABGA010000050">
    <property type="protein sequence ID" value="GAA4460474.1"/>
    <property type="molecule type" value="Genomic_DNA"/>
</dbReference>
<dbReference type="PANTHER" id="PTHR46268:SF6">
    <property type="entry name" value="UNIVERSAL STRESS PROTEIN UP12"/>
    <property type="match status" value="1"/>
</dbReference>
<dbReference type="SUPFAM" id="SSF52402">
    <property type="entry name" value="Adenine nucleotide alpha hydrolases-like"/>
    <property type="match status" value="1"/>
</dbReference>
<organism evidence="3 4">
    <name type="scientific">Novipirellula rosea</name>
    <dbReference type="NCBI Taxonomy" id="1031540"/>
    <lineage>
        <taxon>Bacteria</taxon>
        <taxon>Pseudomonadati</taxon>
        <taxon>Planctomycetota</taxon>
        <taxon>Planctomycetia</taxon>
        <taxon>Pirellulales</taxon>
        <taxon>Pirellulaceae</taxon>
        <taxon>Novipirellula</taxon>
    </lineage>
</organism>
<reference evidence="4" key="1">
    <citation type="journal article" date="2019" name="Int. J. Syst. Evol. Microbiol.">
        <title>The Global Catalogue of Microorganisms (GCM) 10K type strain sequencing project: providing services to taxonomists for standard genome sequencing and annotation.</title>
        <authorList>
            <consortium name="The Broad Institute Genomics Platform"/>
            <consortium name="The Broad Institute Genome Sequencing Center for Infectious Disease"/>
            <person name="Wu L."/>
            <person name="Ma J."/>
        </authorList>
    </citation>
    <scope>NUCLEOTIDE SEQUENCE [LARGE SCALE GENOMIC DNA]</scope>
    <source>
        <strain evidence="4">JCM 17759</strain>
    </source>
</reference>
<dbReference type="Gene3D" id="3.40.50.620">
    <property type="entry name" value="HUPs"/>
    <property type="match status" value="1"/>
</dbReference>
<gene>
    <name evidence="3" type="ORF">GCM10023156_41470</name>
</gene>
<comment type="caution">
    <text evidence="3">The sequence shown here is derived from an EMBL/GenBank/DDBJ whole genome shotgun (WGS) entry which is preliminary data.</text>
</comment>
<evidence type="ECO:0000313" key="3">
    <source>
        <dbReference type="EMBL" id="GAA4460474.1"/>
    </source>
</evidence>
<dbReference type="InterPro" id="IPR006016">
    <property type="entry name" value="UspA"/>
</dbReference>
<dbReference type="Pfam" id="PF00582">
    <property type="entry name" value="Usp"/>
    <property type="match status" value="1"/>
</dbReference>